<keyword evidence="1" id="KW-0805">Transcription regulation</keyword>
<evidence type="ECO:0000313" key="6">
    <source>
        <dbReference type="Proteomes" id="UP001569414"/>
    </source>
</evidence>
<feature type="domain" description="HTH marR-type" evidence="4">
    <location>
        <begin position="12"/>
        <end position="144"/>
    </location>
</feature>
<sequence length="154" mass="17146">MSGTDESGNDPATEMGFALHSAARLLRRNFDRRARDHGLSDARWQVLWHLTRAQGLKQTALAGRLEMAPISLARLLDKLQREGLVERRPDPQDRRCFRIYPTGQAESAMALLGGLAEETRSHALDGFSAAEIGQLQALLGRLRKNLIGEEIECD</sequence>
<evidence type="ECO:0000259" key="4">
    <source>
        <dbReference type="PROSITE" id="PS50995"/>
    </source>
</evidence>
<dbReference type="Pfam" id="PF01047">
    <property type="entry name" value="MarR"/>
    <property type="match status" value="1"/>
</dbReference>
<protein>
    <submittedName>
        <fullName evidence="5">MarR family winged helix-turn-helix transcriptional regulator</fullName>
    </submittedName>
</protein>
<dbReference type="InterPro" id="IPR036390">
    <property type="entry name" value="WH_DNA-bd_sf"/>
</dbReference>
<accession>A0ABV4NJN2</accession>
<dbReference type="Proteomes" id="UP001569414">
    <property type="component" value="Unassembled WGS sequence"/>
</dbReference>
<proteinExistence type="predicted"/>
<dbReference type="PRINTS" id="PR00598">
    <property type="entry name" value="HTHMARR"/>
</dbReference>
<name>A0ABV4NJN2_9GAMM</name>
<keyword evidence="6" id="KW-1185">Reference proteome</keyword>
<dbReference type="RefSeq" id="WP_299588720.1">
    <property type="nucleotide sequence ID" value="NZ_JBGMEL010000001.1"/>
</dbReference>
<organism evidence="5 6">
    <name type="scientific">Microbulbifer echini</name>
    <dbReference type="NCBI Taxonomy" id="1529067"/>
    <lineage>
        <taxon>Bacteria</taxon>
        <taxon>Pseudomonadati</taxon>
        <taxon>Pseudomonadota</taxon>
        <taxon>Gammaproteobacteria</taxon>
        <taxon>Cellvibrionales</taxon>
        <taxon>Microbulbiferaceae</taxon>
        <taxon>Microbulbifer</taxon>
    </lineage>
</organism>
<dbReference type="EMBL" id="JBGMEL010000001">
    <property type="protein sequence ID" value="MFA0789274.1"/>
    <property type="molecule type" value="Genomic_DNA"/>
</dbReference>
<dbReference type="InterPro" id="IPR000835">
    <property type="entry name" value="HTH_MarR-typ"/>
</dbReference>
<evidence type="ECO:0000256" key="1">
    <source>
        <dbReference type="ARBA" id="ARBA00023015"/>
    </source>
</evidence>
<dbReference type="PANTHER" id="PTHR42756">
    <property type="entry name" value="TRANSCRIPTIONAL REGULATOR, MARR"/>
    <property type="match status" value="1"/>
</dbReference>
<evidence type="ECO:0000313" key="5">
    <source>
        <dbReference type="EMBL" id="MFA0789274.1"/>
    </source>
</evidence>
<comment type="caution">
    <text evidence="5">The sequence shown here is derived from an EMBL/GenBank/DDBJ whole genome shotgun (WGS) entry which is preliminary data.</text>
</comment>
<dbReference type="SUPFAM" id="SSF46785">
    <property type="entry name" value="Winged helix' DNA-binding domain"/>
    <property type="match status" value="1"/>
</dbReference>
<reference evidence="5 6" key="1">
    <citation type="submission" date="2024-08" db="EMBL/GenBank/DDBJ databases">
        <authorList>
            <person name="Ishaq N."/>
        </authorList>
    </citation>
    <scope>NUCLEOTIDE SEQUENCE [LARGE SCALE GENOMIC DNA]</scope>
    <source>
        <strain evidence="5 6">JCM 30400</strain>
    </source>
</reference>
<gene>
    <name evidence="5" type="ORF">ACCI51_01875</name>
</gene>
<evidence type="ECO:0000256" key="3">
    <source>
        <dbReference type="ARBA" id="ARBA00023163"/>
    </source>
</evidence>
<keyword evidence="3" id="KW-0804">Transcription</keyword>
<dbReference type="InterPro" id="IPR036388">
    <property type="entry name" value="WH-like_DNA-bd_sf"/>
</dbReference>
<dbReference type="SMART" id="SM00347">
    <property type="entry name" value="HTH_MARR"/>
    <property type="match status" value="1"/>
</dbReference>
<dbReference type="PANTHER" id="PTHR42756:SF1">
    <property type="entry name" value="TRANSCRIPTIONAL REPRESSOR OF EMRAB OPERON"/>
    <property type="match status" value="1"/>
</dbReference>
<dbReference type="Gene3D" id="1.10.10.10">
    <property type="entry name" value="Winged helix-like DNA-binding domain superfamily/Winged helix DNA-binding domain"/>
    <property type="match status" value="1"/>
</dbReference>
<keyword evidence="2" id="KW-0238">DNA-binding</keyword>
<dbReference type="PROSITE" id="PS50995">
    <property type="entry name" value="HTH_MARR_2"/>
    <property type="match status" value="1"/>
</dbReference>
<evidence type="ECO:0000256" key="2">
    <source>
        <dbReference type="ARBA" id="ARBA00023125"/>
    </source>
</evidence>